<feature type="domain" description="Replication initiation protein-like C-terminal" evidence="1">
    <location>
        <begin position="96"/>
        <end position="293"/>
    </location>
</feature>
<accession>K9TFS0</accession>
<keyword evidence="3" id="KW-1185">Reference proteome</keyword>
<organism evidence="2 3">
    <name type="scientific">Oscillatoria acuminata PCC 6304</name>
    <dbReference type="NCBI Taxonomy" id="56110"/>
    <lineage>
        <taxon>Bacteria</taxon>
        <taxon>Bacillati</taxon>
        <taxon>Cyanobacteriota</taxon>
        <taxon>Cyanophyceae</taxon>
        <taxon>Oscillatoriophycideae</taxon>
        <taxon>Oscillatoriales</taxon>
        <taxon>Oscillatoriaceae</taxon>
        <taxon>Oscillatoria</taxon>
    </lineage>
</organism>
<proteinExistence type="predicted"/>
<dbReference type="KEGG" id="oac:Oscil6304_1545"/>
<name>K9TFS0_9CYAN</name>
<gene>
    <name evidence="2" type="ORF">Oscil6304_1545</name>
</gene>
<reference evidence="2 3" key="1">
    <citation type="submission" date="2012-06" db="EMBL/GenBank/DDBJ databases">
        <title>Finished chromosome of genome of Oscillatoria acuminata PCC 6304.</title>
        <authorList>
            <consortium name="US DOE Joint Genome Institute"/>
            <person name="Gugger M."/>
            <person name="Coursin T."/>
            <person name="Rippka R."/>
            <person name="Tandeau De Marsac N."/>
            <person name="Huntemann M."/>
            <person name="Wei C.-L."/>
            <person name="Han J."/>
            <person name="Detter J.C."/>
            <person name="Han C."/>
            <person name="Tapia R."/>
            <person name="Davenport K."/>
            <person name="Daligault H."/>
            <person name="Erkkila T."/>
            <person name="Gu W."/>
            <person name="Munk A.C.C."/>
            <person name="Teshima H."/>
            <person name="Xu Y."/>
            <person name="Chain P."/>
            <person name="Chen A."/>
            <person name="Krypides N."/>
            <person name="Mavromatis K."/>
            <person name="Markowitz V."/>
            <person name="Szeto E."/>
            <person name="Ivanova N."/>
            <person name="Mikhailova N."/>
            <person name="Ovchinnikova G."/>
            <person name="Pagani I."/>
            <person name="Pati A."/>
            <person name="Goodwin L."/>
            <person name="Peters L."/>
            <person name="Pitluck S."/>
            <person name="Woyke T."/>
            <person name="Kerfeld C."/>
        </authorList>
    </citation>
    <scope>NUCLEOTIDE SEQUENCE [LARGE SCALE GENOMIC DNA]</scope>
    <source>
        <strain evidence="2 3">PCC 6304</strain>
    </source>
</reference>
<dbReference type="InterPro" id="IPR003491">
    <property type="entry name" value="REP-like_C"/>
</dbReference>
<evidence type="ECO:0000313" key="2">
    <source>
        <dbReference type="EMBL" id="AFY81248.1"/>
    </source>
</evidence>
<dbReference type="HOGENOM" id="CLU_803729_0_0_3"/>
<protein>
    <submittedName>
        <fullName evidence="2">Putative phage replication protein RstA</fullName>
    </submittedName>
</protein>
<dbReference type="InParanoid" id="K9TFS0"/>
<evidence type="ECO:0000313" key="3">
    <source>
        <dbReference type="Proteomes" id="UP000010367"/>
    </source>
</evidence>
<dbReference type="AlphaFoldDB" id="K9TFS0"/>
<dbReference type="STRING" id="56110.Oscil6304_1545"/>
<dbReference type="EMBL" id="CP003607">
    <property type="protein sequence ID" value="AFY81248.1"/>
    <property type="molecule type" value="Genomic_DNA"/>
</dbReference>
<dbReference type="Proteomes" id="UP000010367">
    <property type="component" value="Chromosome"/>
</dbReference>
<dbReference type="Pfam" id="PF02486">
    <property type="entry name" value="Rep_trans"/>
    <property type="match status" value="1"/>
</dbReference>
<dbReference type="RefSeq" id="WP_015147894.1">
    <property type="nucleotide sequence ID" value="NC_019693.1"/>
</dbReference>
<evidence type="ECO:0000259" key="1">
    <source>
        <dbReference type="Pfam" id="PF02486"/>
    </source>
</evidence>
<sequence length="345" mass="38637">MSLACGIHGFNLTFEGSQFESLRFAIEAISSLKFTEGACQLWWYPEVLSNAIGIKIARNADRPESLLAVPGGACDLLGPSKVQEILQLGLNLRLGRVSQIDIFIDDFDRRWPPKKVEESYLAGHCYGFRVFRQISSGNFPRKLLEDIQDNQDLMSVGMGTTFELGNRGQRGSGKRFKVYDKSIESRGKNKAIRYELSLYNISTKKRADEISKFLAFSPVDDWQQIIASTFKSCIDFRLGTRGRSGPVPEWYEIIGDVEPLSLLSAPKQNSLERTKEWLERCAPAIATVLDFLEATGGERSVLAWVNSLQSQGRDRMGTKHLQSIEQALLEKSSPAFHPSSCDRSA</sequence>